<dbReference type="PROSITE" id="PS50931">
    <property type="entry name" value="HTH_LYSR"/>
    <property type="match status" value="1"/>
</dbReference>
<evidence type="ECO:0000256" key="1">
    <source>
        <dbReference type="ARBA" id="ARBA00009437"/>
    </source>
</evidence>
<evidence type="ECO:0000313" key="6">
    <source>
        <dbReference type="EMBL" id="MFC6199441.1"/>
    </source>
</evidence>
<gene>
    <name evidence="6" type="ORF">ACFQDM_15250</name>
</gene>
<dbReference type="InterPro" id="IPR050389">
    <property type="entry name" value="LysR-type_TF"/>
</dbReference>
<dbReference type="InterPro" id="IPR037402">
    <property type="entry name" value="YidZ_PBP2"/>
</dbReference>
<evidence type="ECO:0000259" key="5">
    <source>
        <dbReference type="PROSITE" id="PS50931"/>
    </source>
</evidence>
<keyword evidence="3" id="KW-0238">DNA-binding</keyword>
<dbReference type="Gene3D" id="3.40.190.10">
    <property type="entry name" value="Periplasmic binding protein-like II"/>
    <property type="match status" value="2"/>
</dbReference>
<dbReference type="Proteomes" id="UP001596303">
    <property type="component" value="Unassembled WGS sequence"/>
</dbReference>
<dbReference type="InterPro" id="IPR036388">
    <property type="entry name" value="WH-like_DNA-bd_sf"/>
</dbReference>
<sequence length="304" mass="33481">MNLATLDLNLLVVFDALMNERHATRAGQRIGLSQPAISKALNRLRALFDDELFVRTADGMQPTHRAIELAGPVSKALRQIEQALTPGEFDPATAEGITTIITNDLVASTVLPEFLHYLEEHAPGIDIRLKPSLTGAFEHLDRQEADIAITATTSHPDRFVSETVLQESFVVLMRAGHPLAQLEMTPDVFASARHIMVSVTGDGRGDVDTILEGLGLSRRIGITLNHFAAGPPILAATDLLMICPSGLAGRRAQQYGLIMKPVPFELPPLFGLMRMIWLRRASDTPSHRWVRQALIETFNNYRKA</sequence>
<dbReference type="CDD" id="cd08417">
    <property type="entry name" value="PBP2_Nitroaromatics_like"/>
    <property type="match status" value="1"/>
</dbReference>
<evidence type="ECO:0000256" key="4">
    <source>
        <dbReference type="ARBA" id="ARBA00023163"/>
    </source>
</evidence>
<accession>A0ABW1SCL7</accession>
<dbReference type="SUPFAM" id="SSF53850">
    <property type="entry name" value="Periplasmic binding protein-like II"/>
    <property type="match status" value="1"/>
</dbReference>
<dbReference type="InterPro" id="IPR000847">
    <property type="entry name" value="LysR_HTH_N"/>
</dbReference>
<organism evidence="6 7">
    <name type="scientific">Ponticaulis profundi</name>
    <dbReference type="NCBI Taxonomy" id="2665222"/>
    <lineage>
        <taxon>Bacteria</taxon>
        <taxon>Pseudomonadati</taxon>
        <taxon>Pseudomonadota</taxon>
        <taxon>Alphaproteobacteria</taxon>
        <taxon>Hyphomonadales</taxon>
        <taxon>Hyphomonadaceae</taxon>
        <taxon>Ponticaulis</taxon>
    </lineage>
</organism>
<dbReference type="InterPro" id="IPR005119">
    <property type="entry name" value="LysR_subst-bd"/>
</dbReference>
<protein>
    <submittedName>
        <fullName evidence="6">LysR family transcriptional regulator</fullName>
    </submittedName>
</protein>
<dbReference type="Gene3D" id="1.10.10.10">
    <property type="entry name" value="Winged helix-like DNA-binding domain superfamily/Winged helix DNA-binding domain"/>
    <property type="match status" value="1"/>
</dbReference>
<dbReference type="PANTHER" id="PTHR30118">
    <property type="entry name" value="HTH-TYPE TRANSCRIPTIONAL REGULATOR LEUO-RELATED"/>
    <property type="match status" value="1"/>
</dbReference>
<dbReference type="SUPFAM" id="SSF46785">
    <property type="entry name" value="Winged helix' DNA-binding domain"/>
    <property type="match status" value="1"/>
</dbReference>
<evidence type="ECO:0000256" key="3">
    <source>
        <dbReference type="ARBA" id="ARBA00023125"/>
    </source>
</evidence>
<dbReference type="Pfam" id="PF00126">
    <property type="entry name" value="HTH_1"/>
    <property type="match status" value="1"/>
</dbReference>
<comment type="caution">
    <text evidence="6">The sequence shown here is derived from an EMBL/GenBank/DDBJ whole genome shotgun (WGS) entry which is preliminary data.</text>
</comment>
<keyword evidence="2" id="KW-0805">Transcription regulation</keyword>
<name>A0ABW1SCL7_9PROT</name>
<feature type="domain" description="HTH lysR-type" evidence="5">
    <location>
        <begin position="6"/>
        <end position="63"/>
    </location>
</feature>
<dbReference type="PANTHER" id="PTHR30118:SF15">
    <property type="entry name" value="TRANSCRIPTIONAL REGULATORY PROTEIN"/>
    <property type="match status" value="1"/>
</dbReference>
<keyword evidence="4" id="KW-0804">Transcription</keyword>
<dbReference type="PRINTS" id="PR00039">
    <property type="entry name" value="HTHLYSR"/>
</dbReference>
<evidence type="ECO:0000256" key="2">
    <source>
        <dbReference type="ARBA" id="ARBA00023015"/>
    </source>
</evidence>
<proteinExistence type="inferred from homology"/>
<dbReference type="InterPro" id="IPR036390">
    <property type="entry name" value="WH_DNA-bd_sf"/>
</dbReference>
<evidence type="ECO:0000313" key="7">
    <source>
        <dbReference type="Proteomes" id="UP001596303"/>
    </source>
</evidence>
<reference evidence="7" key="1">
    <citation type="journal article" date="2019" name="Int. J. Syst. Evol. Microbiol.">
        <title>The Global Catalogue of Microorganisms (GCM) 10K type strain sequencing project: providing services to taxonomists for standard genome sequencing and annotation.</title>
        <authorList>
            <consortium name="The Broad Institute Genomics Platform"/>
            <consortium name="The Broad Institute Genome Sequencing Center for Infectious Disease"/>
            <person name="Wu L."/>
            <person name="Ma J."/>
        </authorList>
    </citation>
    <scope>NUCLEOTIDE SEQUENCE [LARGE SCALE GENOMIC DNA]</scope>
    <source>
        <strain evidence="7">CGMCC-1.15741</strain>
    </source>
</reference>
<dbReference type="Pfam" id="PF03466">
    <property type="entry name" value="LysR_substrate"/>
    <property type="match status" value="1"/>
</dbReference>
<dbReference type="EMBL" id="JBHSSW010000033">
    <property type="protein sequence ID" value="MFC6199441.1"/>
    <property type="molecule type" value="Genomic_DNA"/>
</dbReference>
<comment type="similarity">
    <text evidence="1">Belongs to the LysR transcriptional regulatory family.</text>
</comment>
<keyword evidence="7" id="KW-1185">Reference proteome</keyword>
<dbReference type="RefSeq" id="WP_377380502.1">
    <property type="nucleotide sequence ID" value="NZ_JBHSSW010000033.1"/>
</dbReference>